<evidence type="ECO:0000313" key="2">
    <source>
        <dbReference type="EMBL" id="KIJ43120.1"/>
    </source>
</evidence>
<dbReference type="OrthoDB" id="3270175at2759"/>
<feature type="non-terminal residue" evidence="2">
    <location>
        <position position="1"/>
    </location>
</feature>
<dbReference type="GO" id="GO:0046983">
    <property type="term" value="F:protein dimerization activity"/>
    <property type="evidence" value="ECO:0007669"/>
    <property type="project" value="InterPro"/>
</dbReference>
<protein>
    <recommendedName>
        <fullName evidence="1">HAT C-terminal dimerisation domain-containing protein</fullName>
    </recommendedName>
</protein>
<dbReference type="HOGENOM" id="CLU_009123_15_2_1"/>
<dbReference type="InterPro" id="IPR012337">
    <property type="entry name" value="RNaseH-like_sf"/>
</dbReference>
<evidence type="ECO:0000259" key="1">
    <source>
        <dbReference type="Pfam" id="PF05699"/>
    </source>
</evidence>
<dbReference type="InterPro" id="IPR008906">
    <property type="entry name" value="HATC_C_dom"/>
</dbReference>
<dbReference type="Proteomes" id="UP000054279">
    <property type="component" value="Unassembled WGS sequence"/>
</dbReference>
<dbReference type="Pfam" id="PF05699">
    <property type="entry name" value="Dimer_Tnp_hAT"/>
    <property type="match status" value="1"/>
</dbReference>
<name>A0A0C9VWF6_SPHS4</name>
<dbReference type="EMBL" id="KN837125">
    <property type="protein sequence ID" value="KIJ43120.1"/>
    <property type="molecule type" value="Genomic_DNA"/>
</dbReference>
<gene>
    <name evidence="2" type="ORF">M422DRAFT_99363</name>
</gene>
<reference evidence="2 3" key="1">
    <citation type="submission" date="2014-06" db="EMBL/GenBank/DDBJ databases">
        <title>Evolutionary Origins and Diversification of the Mycorrhizal Mutualists.</title>
        <authorList>
            <consortium name="DOE Joint Genome Institute"/>
            <consortium name="Mycorrhizal Genomics Consortium"/>
            <person name="Kohler A."/>
            <person name="Kuo A."/>
            <person name="Nagy L.G."/>
            <person name="Floudas D."/>
            <person name="Copeland A."/>
            <person name="Barry K.W."/>
            <person name="Cichocki N."/>
            <person name="Veneault-Fourrey C."/>
            <person name="LaButti K."/>
            <person name="Lindquist E.A."/>
            <person name="Lipzen A."/>
            <person name="Lundell T."/>
            <person name="Morin E."/>
            <person name="Murat C."/>
            <person name="Riley R."/>
            <person name="Ohm R."/>
            <person name="Sun H."/>
            <person name="Tunlid A."/>
            <person name="Henrissat B."/>
            <person name="Grigoriev I.V."/>
            <person name="Hibbett D.S."/>
            <person name="Martin F."/>
        </authorList>
    </citation>
    <scope>NUCLEOTIDE SEQUENCE [LARGE SCALE GENOMIC DNA]</scope>
    <source>
        <strain evidence="2 3">SS14</strain>
    </source>
</reference>
<dbReference type="AlphaFoldDB" id="A0A0C9VWF6"/>
<feature type="domain" description="HAT C-terminal dimerisation" evidence="1">
    <location>
        <begin position="1"/>
        <end position="52"/>
    </location>
</feature>
<organism evidence="2 3">
    <name type="scientific">Sphaerobolus stellatus (strain SS14)</name>
    <dbReference type="NCBI Taxonomy" id="990650"/>
    <lineage>
        <taxon>Eukaryota</taxon>
        <taxon>Fungi</taxon>
        <taxon>Dikarya</taxon>
        <taxon>Basidiomycota</taxon>
        <taxon>Agaricomycotina</taxon>
        <taxon>Agaricomycetes</taxon>
        <taxon>Phallomycetidae</taxon>
        <taxon>Geastrales</taxon>
        <taxon>Sphaerobolaceae</taxon>
        <taxon>Sphaerobolus</taxon>
    </lineage>
</organism>
<sequence>YPQLSKMAIDYLAIQGSATPVERVWSAASDTDTKKRNRLSPERLQALQLLKNVYRKRRLHRMS</sequence>
<keyword evidence="3" id="KW-1185">Reference proteome</keyword>
<feature type="non-terminal residue" evidence="2">
    <location>
        <position position="63"/>
    </location>
</feature>
<proteinExistence type="predicted"/>
<dbReference type="SUPFAM" id="SSF53098">
    <property type="entry name" value="Ribonuclease H-like"/>
    <property type="match status" value="1"/>
</dbReference>
<accession>A0A0C9VWF6</accession>
<evidence type="ECO:0000313" key="3">
    <source>
        <dbReference type="Proteomes" id="UP000054279"/>
    </source>
</evidence>